<name>A0A1S1YTQ6_FLAPC</name>
<comment type="caution">
    <text evidence="1">The sequence shown here is derived from an EMBL/GenBank/DDBJ whole genome shotgun (WGS) entry which is preliminary data.</text>
</comment>
<dbReference type="OrthoDB" id="1093942at2"/>
<dbReference type="InterPro" id="IPR024229">
    <property type="entry name" value="DUF3781"/>
</dbReference>
<dbReference type="STRING" id="915059.NH26_22660"/>
<sequence length="97" mass="11419">MNKQIDIEHIKANLLKNICYTELVYGRINKKLGLQLSNKVIEKMLYTVIDKTSIEHFVKRGKNIYIHNEEDNIRITINIYTLRVITVDVLSKSKPIY</sequence>
<gene>
    <name evidence="1" type="ORF">NH26_22660</name>
</gene>
<keyword evidence="2" id="KW-1185">Reference proteome</keyword>
<evidence type="ECO:0008006" key="3">
    <source>
        <dbReference type="Google" id="ProtNLM"/>
    </source>
</evidence>
<dbReference type="Pfam" id="PF12636">
    <property type="entry name" value="DUF3781"/>
    <property type="match status" value="1"/>
</dbReference>
<dbReference type="AlphaFoldDB" id="A0A1S1YTQ6"/>
<organism evidence="1 2">
    <name type="scientific">Flammeovirga pacifica</name>
    <dbReference type="NCBI Taxonomy" id="915059"/>
    <lineage>
        <taxon>Bacteria</taxon>
        <taxon>Pseudomonadati</taxon>
        <taxon>Bacteroidota</taxon>
        <taxon>Cytophagia</taxon>
        <taxon>Cytophagales</taxon>
        <taxon>Flammeovirgaceae</taxon>
        <taxon>Flammeovirga</taxon>
    </lineage>
</organism>
<dbReference type="Proteomes" id="UP000179797">
    <property type="component" value="Unassembled WGS sequence"/>
</dbReference>
<reference evidence="1 2" key="1">
    <citation type="journal article" date="2012" name="Int. J. Syst. Evol. Microbiol.">
        <title>Flammeovirga pacifica sp. nov., isolated from deep-sea sediment.</title>
        <authorList>
            <person name="Xu H."/>
            <person name="Fu Y."/>
            <person name="Yang N."/>
            <person name="Ding Z."/>
            <person name="Lai Q."/>
            <person name="Zeng R."/>
        </authorList>
    </citation>
    <scope>NUCLEOTIDE SEQUENCE [LARGE SCALE GENOMIC DNA]</scope>
    <source>
        <strain evidence="2">DSM 24597 / LMG 26175 / WPAGA1</strain>
    </source>
</reference>
<protein>
    <recommendedName>
        <fullName evidence="3">DUF3781 domain-containing protein</fullName>
    </recommendedName>
</protein>
<dbReference type="RefSeq" id="WP_044220493.1">
    <property type="nucleotide sequence ID" value="NZ_JRYR02000002.1"/>
</dbReference>
<proteinExistence type="predicted"/>
<evidence type="ECO:0000313" key="1">
    <source>
        <dbReference type="EMBL" id="OHX64398.1"/>
    </source>
</evidence>
<dbReference type="EMBL" id="JRYR02000002">
    <property type="protein sequence ID" value="OHX64398.1"/>
    <property type="molecule type" value="Genomic_DNA"/>
</dbReference>
<accession>A0A1S1YTQ6</accession>
<evidence type="ECO:0000313" key="2">
    <source>
        <dbReference type="Proteomes" id="UP000179797"/>
    </source>
</evidence>